<keyword evidence="1 6" id="KW-0132">Cell division</keyword>
<comment type="function">
    <text evidence="4">Cell division protein that is part of the divisome complex and is recruited early to the Z-ring. Probably stimulates Z-ring formation, perhaps through the cross-linking of FtsZ protofilaments. Its function overlaps with FtsA.</text>
</comment>
<keyword evidence="2" id="KW-0717">Septation</keyword>
<dbReference type="InterPro" id="IPR038594">
    <property type="entry name" value="SepF-like_sf"/>
</dbReference>
<dbReference type="STRING" id="1737425.GCA_900049755_02568"/>
<dbReference type="Proteomes" id="UP000247696">
    <property type="component" value="Chromosome"/>
</dbReference>
<dbReference type="AlphaFoldDB" id="A0A2Z3YWJ8"/>
<keyword evidence="7" id="KW-1185">Reference proteome</keyword>
<evidence type="ECO:0000256" key="1">
    <source>
        <dbReference type="ARBA" id="ARBA00022618"/>
    </source>
</evidence>
<sequence>MAEGFIEKTKDFFGFGAVESYDDAAYDRDEFNDYRADDDRRTGGETATGRHSHSRYAADNPVDRRSTAVPPVEDRRPSSYSRPAVEREPELVVVSVDSYRDAGKVTPEARRGDIVAFNLGNLDKADGNRFLAFVMGVASALDARVEKLDGVRNFVLLPEGTRLTMDIRDALSARLSGRLSGER</sequence>
<dbReference type="Pfam" id="PF04472">
    <property type="entry name" value="SepF"/>
    <property type="match status" value="1"/>
</dbReference>
<evidence type="ECO:0000256" key="3">
    <source>
        <dbReference type="ARBA" id="ARBA00023306"/>
    </source>
</evidence>
<gene>
    <name evidence="6" type="primary">sepF</name>
    <name evidence="6" type="ORF">Csp1_16430</name>
</gene>
<dbReference type="InterPro" id="IPR023052">
    <property type="entry name" value="Cell_div_SepF"/>
</dbReference>
<keyword evidence="3" id="KW-0131">Cell cycle</keyword>
<evidence type="ECO:0000313" key="7">
    <source>
        <dbReference type="Proteomes" id="UP000247696"/>
    </source>
</evidence>
<dbReference type="Gene3D" id="3.30.110.150">
    <property type="entry name" value="SepF-like protein"/>
    <property type="match status" value="1"/>
</dbReference>
<evidence type="ECO:0000256" key="2">
    <source>
        <dbReference type="ARBA" id="ARBA00023210"/>
    </source>
</evidence>
<dbReference type="PANTHER" id="PTHR35798">
    <property type="entry name" value="CELL DIVISION PROTEIN SEPF"/>
    <property type="match status" value="1"/>
</dbReference>
<organism evidence="6 7">
    <name type="scientific">Corynebacterium provencense</name>
    <dbReference type="NCBI Taxonomy" id="1737425"/>
    <lineage>
        <taxon>Bacteria</taxon>
        <taxon>Bacillati</taxon>
        <taxon>Actinomycetota</taxon>
        <taxon>Actinomycetes</taxon>
        <taxon>Mycobacteriales</taxon>
        <taxon>Corynebacteriaceae</taxon>
        <taxon>Corynebacterium</taxon>
    </lineage>
</organism>
<proteinExistence type="predicted"/>
<name>A0A2Z3YWJ8_9CORY</name>
<evidence type="ECO:0000256" key="4">
    <source>
        <dbReference type="ARBA" id="ARBA00044936"/>
    </source>
</evidence>
<feature type="region of interest" description="Disordered" evidence="5">
    <location>
        <begin position="29"/>
        <end position="86"/>
    </location>
</feature>
<evidence type="ECO:0000256" key="5">
    <source>
        <dbReference type="SAM" id="MobiDB-lite"/>
    </source>
</evidence>
<dbReference type="InterPro" id="IPR007561">
    <property type="entry name" value="Cell_div_SepF/SepF-rel"/>
</dbReference>
<reference evidence="7" key="1">
    <citation type="submission" date="2017-11" db="EMBL/GenBank/DDBJ databases">
        <title>Otitis media/interna in a cat caused by the recently described species Corynebacterium provencense.</title>
        <authorList>
            <person name="Kittl S."/>
            <person name="Brodard I."/>
            <person name="Rychener L."/>
            <person name="Jores J."/>
            <person name="Roosje P."/>
            <person name="Gobeli Brawand S."/>
        </authorList>
    </citation>
    <scope>NUCLEOTIDE SEQUENCE [LARGE SCALE GENOMIC DNA]</scope>
    <source>
        <strain evidence="7">17KM38</strain>
    </source>
</reference>
<accession>A0A2Z3YWJ8</accession>
<feature type="compositionally biased region" description="Basic and acidic residues" evidence="5">
    <location>
        <begin position="61"/>
        <end position="77"/>
    </location>
</feature>
<dbReference type="RefSeq" id="WP_130839087.1">
    <property type="nucleotide sequence ID" value="NZ_CABKVS010000002.1"/>
</dbReference>
<feature type="compositionally biased region" description="Basic and acidic residues" evidence="5">
    <location>
        <begin position="29"/>
        <end position="43"/>
    </location>
</feature>
<dbReference type="GO" id="GO:0000917">
    <property type="term" value="P:division septum assembly"/>
    <property type="evidence" value="ECO:0007669"/>
    <property type="project" value="UniProtKB-KW"/>
</dbReference>
<dbReference type="PANTHER" id="PTHR35798:SF1">
    <property type="entry name" value="CELL DIVISION PROTEIN SEPF"/>
    <property type="match status" value="1"/>
</dbReference>
<dbReference type="EMBL" id="CP024988">
    <property type="protein sequence ID" value="AWT26427.1"/>
    <property type="molecule type" value="Genomic_DNA"/>
</dbReference>
<dbReference type="KEGG" id="cpre:Csp1_16430"/>
<protein>
    <submittedName>
        <fullName evidence="6">Cell division protein SepF</fullName>
    </submittedName>
</protein>
<evidence type="ECO:0000313" key="6">
    <source>
        <dbReference type="EMBL" id="AWT26427.1"/>
    </source>
</evidence>